<evidence type="ECO:0000256" key="4">
    <source>
        <dbReference type="ARBA" id="ARBA00022989"/>
    </source>
</evidence>
<feature type="transmembrane region" description="Helical" evidence="6">
    <location>
        <begin position="12"/>
        <end position="32"/>
    </location>
</feature>
<feature type="transmembrane region" description="Helical" evidence="6">
    <location>
        <begin position="250"/>
        <end position="274"/>
    </location>
</feature>
<dbReference type="Pfam" id="PF07690">
    <property type="entry name" value="MFS_1"/>
    <property type="match status" value="1"/>
</dbReference>
<protein>
    <submittedName>
        <fullName evidence="8">Predicted arabinose efflux permease, MFS family</fullName>
    </submittedName>
</protein>
<dbReference type="Proteomes" id="UP000198923">
    <property type="component" value="Unassembled WGS sequence"/>
</dbReference>
<dbReference type="InterPro" id="IPR004752">
    <property type="entry name" value="AmpG_permease/AT-1"/>
</dbReference>
<keyword evidence="9" id="KW-1185">Reference proteome</keyword>
<dbReference type="SUPFAM" id="SSF103473">
    <property type="entry name" value="MFS general substrate transporter"/>
    <property type="match status" value="1"/>
</dbReference>
<evidence type="ECO:0000256" key="5">
    <source>
        <dbReference type="ARBA" id="ARBA00023136"/>
    </source>
</evidence>
<feature type="transmembrane region" description="Helical" evidence="6">
    <location>
        <begin position="73"/>
        <end position="94"/>
    </location>
</feature>
<dbReference type="Gene3D" id="1.20.1250.20">
    <property type="entry name" value="MFS general substrate transporter like domains"/>
    <property type="match status" value="2"/>
</dbReference>
<accession>A0A1G8GN56</accession>
<feature type="transmembrane region" description="Helical" evidence="6">
    <location>
        <begin position="281"/>
        <end position="301"/>
    </location>
</feature>
<evidence type="ECO:0000256" key="2">
    <source>
        <dbReference type="ARBA" id="ARBA00022448"/>
    </source>
</evidence>
<organism evidence="8 9">
    <name type="scientific">Sinosporangium album</name>
    <dbReference type="NCBI Taxonomy" id="504805"/>
    <lineage>
        <taxon>Bacteria</taxon>
        <taxon>Bacillati</taxon>
        <taxon>Actinomycetota</taxon>
        <taxon>Actinomycetes</taxon>
        <taxon>Streptosporangiales</taxon>
        <taxon>Streptosporangiaceae</taxon>
        <taxon>Sinosporangium</taxon>
    </lineage>
</organism>
<dbReference type="InterPro" id="IPR011701">
    <property type="entry name" value="MFS"/>
</dbReference>
<dbReference type="PANTHER" id="PTHR12778">
    <property type="entry name" value="SOLUTE CARRIER FAMILY 33 ACETYL-COA TRANSPORTER -RELATED"/>
    <property type="match status" value="1"/>
</dbReference>
<name>A0A1G8GN56_9ACTN</name>
<feature type="transmembrane region" description="Helical" evidence="6">
    <location>
        <begin position="344"/>
        <end position="365"/>
    </location>
</feature>
<feature type="transmembrane region" description="Helical" evidence="6">
    <location>
        <begin position="217"/>
        <end position="235"/>
    </location>
</feature>
<comment type="subcellular location">
    <subcellularLocation>
        <location evidence="1">Cell membrane</location>
        <topology evidence="1">Multi-pass membrane protein</topology>
    </subcellularLocation>
</comment>
<gene>
    <name evidence="8" type="ORF">SAMN05421505_12822</name>
</gene>
<feature type="transmembrane region" description="Helical" evidence="6">
    <location>
        <begin position="100"/>
        <end position="120"/>
    </location>
</feature>
<evidence type="ECO:0000259" key="7">
    <source>
        <dbReference type="PROSITE" id="PS50850"/>
    </source>
</evidence>
<keyword evidence="5 6" id="KW-0472">Membrane</keyword>
<reference evidence="8 9" key="1">
    <citation type="submission" date="2016-10" db="EMBL/GenBank/DDBJ databases">
        <authorList>
            <person name="de Groot N.N."/>
        </authorList>
    </citation>
    <scope>NUCLEOTIDE SEQUENCE [LARGE SCALE GENOMIC DNA]</scope>
    <source>
        <strain evidence="8 9">CPCC 201354</strain>
    </source>
</reference>
<dbReference type="AlphaFoldDB" id="A0A1G8GN56"/>
<dbReference type="EMBL" id="FNCN01000028">
    <property type="protein sequence ID" value="SDH95835.1"/>
    <property type="molecule type" value="Genomic_DNA"/>
</dbReference>
<dbReference type="GO" id="GO:0005886">
    <property type="term" value="C:plasma membrane"/>
    <property type="evidence" value="ECO:0007669"/>
    <property type="project" value="UniProtKB-SubCell"/>
</dbReference>
<keyword evidence="3 6" id="KW-0812">Transmembrane</keyword>
<feature type="transmembrane region" description="Helical" evidence="6">
    <location>
        <begin position="140"/>
        <end position="160"/>
    </location>
</feature>
<feature type="transmembrane region" description="Helical" evidence="6">
    <location>
        <begin position="38"/>
        <end position="61"/>
    </location>
</feature>
<dbReference type="PANTHER" id="PTHR12778:SF10">
    <property type="entry name" value="MAJOR FACILITATOR SUPERFAMILY DOMAIN-CONTAINING PROTEIN 3"/>
    <property type="match status" value="1"/>
</dbReference>
<dbReference type="STRING" id="504805.SAMN05421505_12822"/>
<feature type="transmembrane region" description="Helical" evidence="6">
    <location>
        <begin position="166"/>
        <end position="186"/>
    </location>
</feature>
<dbReference type="PROSITE" id="PS50850">
    <property type="entry name" value="MFS"/>
    <property type="match status" value="1"/>
</dbReference>
<evidence type="ECO:0000256" key="6">
    <source>
        <dbReference type="SAM" id="Phobius"/>
    </source>
</evidence>
<dbReference type="GO" id="GO:0022857">
    <property type="term" value="F:transmembrane transporter activity"/>
    <property type="evidence" value="ECO:0007669"/>
    <property type="project" value="InterPro"/>
</dbReference>
<evidence type="ECO:0000256" key="1">
    <source>
        <dbReference type="ARBA" id="ARBA00004651"/>
    </source>
</evidence>
<sequence length="421" mass="43532">MTRTARMRLLAALYATQNLGVGFFSYGFATVAQDRGLALTQIGAIQMIALLLTVKFLWAPLVDRFGSARLGHYRGWLLTTQILLVVLAAAMALFDPAQALGPLIALTAMMFIVAATQDIATDGAAVRLLPPGERGLGNGFQSAGSSISQLVGGGVVLIVYDAYGWAASALALAAFSAVALPSVLAWRERESTPRPRGQTVTWKQITSFFRREGVPRWALVILPLYIPGITLAVNVTRPLLLDAGWSPTRIGTVVVIGGGIAGFAAGIAGGAVIGRIGRRRAMMAFAVLQTLSVAAMIPLALGSTGTALVFAAVALGNVAFAAGFAAVFTISMDLSRATSPATDFTILNTFATIVMVLSGGIGLGLADALGYTTTLVIATGLAALGVLVVWFNLPKVLGAAERHAAVEADPEAADAARAPIA</sequence>
<evidence type="ECO:0000313" key="8">
    <source>
        <dbReference type="EMBL" id="SDH95835.1"/>
    </source>
</evidence>
<dbReference type="InterPro" id="IPR020846">
    <property type="entry name" value="MFS_dom"/>
</dbReference>
<feature type="transmembrane region" description="Helical" evidence="6">
    <location>
        <begin position="371"/>
        <end position="393"/>
    </location>
</feature>
<proteinExistence type="predicted"/>
<evidence type="ECO:0000256" key="3">
    <source>
        <dbReference type="ARBA" id="ARBA00022692"/>
    </source>
</evidence>
<dbReference type="InterPro" id="IPR036259">
    <property type="entry name" value="MFS_trans_sf"/>
</dbReference>
<keyword evidence="2" id="KW-0813">Transport</keyword>
<keyword evidence="4 6" id="KW-1133">Transmembrane helix</keyword>
<evidence type="ECO:0000313" key="9">
    <source>
        <dbReference type="Proteomes" id="UP000198923"/>
    </source>
</evidence>
<dbReference type="RefSeq" id="WP_176955626.1">
    <property type="nucleotide sequence ID" value="NZ_FNCN01000028.1"/>
</dbReference>
<feature type="domain" description="Major facilitator superfamily (MFS) profile" evidence="7">
    <location>
        <begin position="4"/>
        <end position="397"/>
    </location>
</feature>
<feature type="transmembrane region" description="Helical" evidence="6">
    <location>
        <begin position="307"/>
        <end position="332"/>
    </location>
</feature>